<dbReference type="GO" id="GO:0003676">
    <property type="term" value="F:nucleic acid binding"/>
    <property type="evidence" value="ECO:0007669"/>
    <property type="project" value="InterPro"/>
</dbReference>
<dbReference type="Gene3D" id="3.30.420.10">
    <property type="entry name" value="Ribonuclease H-like superfamily/Ribonuclease H"/>
    <property type="match status" value="1"/>
</dbReference>
<dbReference type="OrthoDB" id="9803913at2"/>
<evidence type="ECO:0000313" key="4">
    <source>
        <dbReference type="EMBL" id="SPT70534.1"/>
    </source>
</evidence>
<keyword evidence="5" id="KW-1185">Reference proteome</keyword>
<dbReference type="GO" id="GO:0003887">
    <property type="term" value="F:DNA-directed DNA polymerase activity"/>
    <property type="evidence" value="ECO:0007669"/>
    <property type="project" value="UniProtKB-EC"/>
</dbReference>
<keyword evidence="2" id="KW-0269">Exonuclease</keyword>
<evidence type="ECO:0000256" key="1">
    <source>
        <dbReference type="ARBA" id="ARBA00022722"/>
    </source>
</evidence>
<dbReference type="EMBL" id="UAPV01000001">
    <property type="protein sequence ID" value="SPT70534.1"/>
    <property type="molecule type" value="Genomic_DNA"/>
</dbReference>
<dbReference type="CDD" id="cd06127">
    <property type="entry name" value="DEDDh"/>
    <property type="match status" value="1"/>
</dbReference>
<dbReference type="InterPro" id="IPR013520">
    <property type="entry name" value="Ribonucl_H"/>
</dbReference>
<accession>A0A2X0V7U7</accession>
<dbReference type="NCBIfam" id="NF006615">
    <property type="entry name" value="PRK09182.1"/>
    <property type="match status" value="1"/>
</dbReference>
<keyword evidence="1" id="KW-0540">Nuclease</keyword>
<dbReference type="InterPro" id="IPR012337">
    <property type="entry name" value="RNaseH-like_sf"/>
</dbReference>
<dbReference type="SUPFAM" id="SSF53098">
    <property type="entry name" value="Ribonuclease H-like"/>
    <property type="match status" value="1"/>
</dbReference>
<reference evidence="4 5" key="1">
    <citation type="submission" date="2018-06" db="EMBL/GenBank/DDBJ databases">
        <authorList>
            <consortium name="Pathogen Informatics"/>
            <person name="Doyle S."/>
        </authorList>
    </citation>
    <scope>NUCLEOTIDE SEQUENCE [LARGE SCALE GENOMIC DNA]</scope>
    <source>
        <strain evidence="4 5">NCTC13093</strain>
    </source>
</reference>
<dbReference type="GO" id="GO:0005829">
    <property type="term" value="C:cytosol"/>
    <property type="evidence" value="ECO:0007669"/>
    <property type="project" value="TreeGrafter"/>
</dbReference>
<feature type="domain" description="Exonuclease" evidence="3">
    <location>
        <begin position="53"/>
        <end position="219"/>
    </location>
</feature>
<dbReference type="GO" id="GO:0008408">
    <property type="term" value="F:3'-5' exonuclease activity"/>
    <property type="evidence" value="ECO:0007669"/>
    <property type="project" value="TreeGrafter"/>
</dbReference>
<keyword evidence="2" id="KW-0378">Hydrolase</keyword>
<dbReference type="Pfam" id="PF00929">
    <property type="entry name" value="RNase_T"/>
    <property type="match status" value="1"/>
</dbReference>
<evidence type="ECO:0000259" key="3">
    <source>
        <dbReference type="SMART" id="SM00479"/>
    </source>
</evidence>
<dbReference type="SMART" id="SM00479">
    <property type="entry name" value="EXOIII"/>
    <property type="match status" value="1"/>
</dbReference>
<proteinExistence type="predicted"/>
<dbReference type="GO" id="GO:0045004">
    <property type="term" value="P:DNA replication proofreading"/>
    <property type="evidence" value="ECO:0007669"/>
    <property type="project" value="TreeGrafter"/>
</dbReference>
<dbReference type="EC" id="2.7.7.7" evidence="4"/>
<dbReference type="InterPro" id="IPR036397">
    <property type="entry name" value="RNaseH_sf"/>
</dbReference>
<dbReference type="AlphaFoldDB" id="A0A2X0V7U7"/>
<keyword evidence="4" id="KW-0808">Transferase</keyword>
<name>A0A2X0V7U7_9GAMM</name>
<keyword evidence="4" id="KW-0548">Nucleotidyltransferase</keyword>
<sequence>MQVNSFPVHRFDDITRHPEDFKLLERVPLTVPGALNSLPLILNKAQDGEKLHSIVIIDTETTGKDNTKDKIIELGMVRLTFSMDRNILISIDSYYDEFEDPKMPIPQEVVNLTHITDEMVRDHVIDDDRVGQMVAGRPLIIAHNARFDRPLFDRRFPALGDLSWACSIHDVKWDILGYDGVKLSYLCQSAGFFYDAHRAFIDCLAVAWLLFIEPDALDMILNNALSSQYKILAYNSFDIKDKLKELGYSYNGVHKCWVKTVSNEQELNVQFDILNTMYNARDNAKCIKIGSKNKYKIQY</sequence>
<evidence type="ECO:0000256" key="2">
    <source>
        <dbReference type="ARBA" id="ARBA00022839"/>
    </source>
</evidence>
<dbReference type="PANTHER" id="PTHR30231">
    <property type="entry name" value="DNA POLYMERASE III SUBUNIT EPSILON"/>
    <property type="match status" value="1"/>
</dbReference>
<organism evidence="4 5">
    <name type="scientific">Anaerobiospirillum thomasii</name>
    <dbReference type="NCBI Taxonomy" id="179995"/>
    <lineage>
        <taxon>Bacteria</taxon>
        <taxon>Pseudomonadati</taxon>
        <taxon>Pseudomonadota</taxon>
        <taxon>Gammaproteobacteria</taxon>
        <taxon>Aeromonadales</taxon>
        <taxon>Succinivibrionaceae</taxon>
        <taxon>Anaerobiospirillum</taxon>
    </lineage>
</organism>
<protein>
    <submittedName>
        <fullName evidence="4">DNA polymerase III polC-type</fullName>
        <ecNumber evidence="4">2.7.7.7</ecNumber>
    </submittedName>
</protein>
<evidence type="ECO:0000313" key="5">
    <source>
        <dbReference type="Proteomes" id="UP000250086"/>
    </source>
</evidence>
<dbReference type="Proteomes" id="UP000250086">
    <property type="component" value="Unassembled WGS sequence"/>
</dbReference>
<dbReference type="PANTHER" id="PTHR30231:SF37">
    <property type="entry name" value="EXODEOXYRIBONUCLEASE 10"/>
    <property type="match status" value="1"/>
</dbReference>
<gene>
    <name evidence="4" type="primary">polC_2</name>
    <name evidence="4" type="ORF">NCTC13093_01950</name>
</gene>
<dbReference type="RefSeq" id="WP_113744595.1">
    <property type="nucleotide sequence ID" value="NZ_UAPU01000005.1"/>
</dbReference>